<protein>
    <recommendedName>
        <fullName evidence="6">Cell division protein FtsL</fullName>
    </recommendedName>
</protein>
<evidence type="ECO:0000256" key="1">
    <source>
        <dbReference type="SAM" id="Coils"/>
    </source>
</evidence>
<evidence type="ECO:0000313" key="5">
    <source>
        <dbReference type="Proteomes" id="UP000019222"/>
    </source>
</evidence>
<feature type="compositionally biased region" description="Polar residues" evidence="2">
    <location>
        <begin position="213"/>
        <end position="228"/>
    </location>
</feature>
<feature type="coiled-coil region" evidence="1">
    <location>
        <begin position="116"/>
        <end position="150"/>
    </location>
</feature>
<dbReference type="EMBL" id="CP004353">
    <property type="protein sequence ID" value="AHI23183.1"/>
    <property type="molecule type" value="Genomic_DNA"/>
</dbReference>
<dbReference type="eggNOG" id="COG2919">
    <property type="taxonomic scope" value="Bacteria"/>
</dbReference>
<sequence>MTMTQGSGRDSLRRSHVSRDYSRQSTATLDGARRIPRTNPAAPERALVPPGRRRAFQHTPGSQQRFSQRGRRIADNKKAVEPRLVKMLAGLLVFIALGVFMAMTVSGWTTSQTFQIQNLKSQESTLNNQIETLNRDLQNASSSAELARKANEMGMVVPDQPGVLAVNENGDTSEQRPASDLTRPIVDVNGQQVKATTASSDPAKTNEVTNNLNALPQTNSAPAHNGTTIAPYAAH</sequence>
<gene>
    <name evidence="4" type="ORF">B843_08990</name>
</gene>
<feature type="region of interest" description="Disordered" evidence="2">
    <location>
        <begin position="213"/>
        <end position="235"/>
    </location>
</feature>
<name>W5Y9H4_9CORY</name>
<dbReference type="Proteomes" id="UP000019222">
    <property type="component" value="Chromosome"/>
</dbReference>
<evidence type="ECO:0008006" key="6">
    <source>
        <dbReference type="Google" id="ProtNLM"/>
    </source>
</evidence>
<evidence type="ECO:0000313" key="4">
    <source>
        <dbReference type="EMBL" id="AHI23183.1"/>
    </source>
</evidence>
<keyword evidence="3" id="KW-0472">Membrane</keyword>
<reference evidence="4 5" key="1">
    <citation type="submission" date="2013-02" db="EMBL/GenBank/DDBJ databases">
        <title>The complete genome sequence of Corynebacterium vitaeruminis DSM 20294.</title>
        <authorList>
            <person name="Ruckert C."/>
            <person name="Albersmeier A."/>
            <person name="Kalinowski J."/>
        </authorList>
    </citation>
    <scope>NUCLEOTIDE SEQUENCE [LARGE SCALE GENOMIC DNA]</scope>
    <source>
        <strain evidence="5">ATCC 10234</strain>
    </source>
</reference>
<dbReference type="AlphaFoldDB" id="W5Y9H4"/>
<feature type="transmembrane region" description="Helical" evidence="3">
    <location>
        <begin position="87"/>
        <end position="108"/>
    </location>
</feature>
<dbReference type="HOGENOM" id="CLU_073798_1_0_11"/>
<dbReference type="RefSeq" id="WP_025253199.1">
    <property type="nucleotide sequence ID" value="NZ_CP004353.1"/>
</dbReference>
<feature type="compositionally biased region" description="Basic and acidic residues" evidence="2">
    <location>
        <begin position="10"/>
        <end position="22"/>
    </location>
</feature>
<evidence type="ECO:0000256" key="3">
    <source>
        <dbReference type="SAM" id="Phobius"/>
    </source>
</evidence>
<dbReference type="STRING" id="1224164.B843_08990"/>
<keyword evidence="3" id="KW-0812">Transmembrane</keyword>
<keyword evidence="5" id="KW-1185">Reference proteome</keyword>
<feature type="region of interest" description="Disordered" evidence="2">
    <location>
        <begin position="1"/>
        <end position="74"/>
    </location>
</feature>
<proteinExistence type="predicted"/>
<organism evidence="4 5">
    <name type="scientific">Corynebacterium vitaeruminis DSM 20294</name>
    <dbReference type="NCBI Taxonomy" id="1224164"/>
    <lineage>
        <taxon>Bacteria</taxon>
        <taxon>Bacillati</taxon>
        <taxon>Actinomycetota</taxon>
        <taxon>Actinomycetes</taxon>
        <taxon>Mycobacteriales</taxon>
        <taxon>Corynebacteriaceae</taxon>
        <taxon>Corynebacterium</taxon>
    </lineage>
</organism>
<dbReference type="PATRIC" id="fig|1224164.3.peg.1815"/>
<evidence type="ECO:0000256" key="2">
    <source>
        <dbReference type="SAM" id="MobiDB-lite"/>
    </source>
</evidence>
<keyword evidence="3" id="KW-1133">Transmembrane helix</keyword>
<dbReference type="KEGG" id="cvt:B843_08990"/>
<accession>W5Y9H4</accession>
<keyword evidence="1" id="KW-0175">Coiled coil</keyword>